<name>A0A8H9YQ56_9PSED</name>
<protein>
    <submittedName>
        <fullName evidence="1">Glucose uptake inhibitor SgrT</fullName>
    </submittedName>
</protein>
<dbReference type="Pfam" id="PF15894">
    <property type="entry name" value="SgrT"/>
    <property type="match status" value="1"/>
</dbReference>
<gene>
    <name evidence="1" type="primary">sgrT</name>
    <name evidence="1" type="ORF">HU722_08165</name>
</gene>
<dbReference type="GO" id="GO:0046325">
    <property type="term" value="P:negative regulation of D-glucose import"/>
    <property type="evidence" value="ECO:0007669"/>
    <property type="project" value="InterPro"/>
</dbReference>
<reference evidence="1" key="1">
    <citation type="journal article" date="2020" name="Microorganisms">
        <title>Reliable Identification of Environmental Pseudomonas Isolates Using the rpoD Gene.</title>
        <authorList>
            <consortium name="The Broad Institute Genome Sequencing Platform"/>
            <person name="Girard L."/>
            <person name="Lood C."/>
            <person name="Rokni-Zadeh H."/>
            <person name="van Noort V."/>
            <person name="Lavigne R."/>
            <person name="De Mot R."/>
        </authorList>
    </citation>
    <scope>NUCLEOTIDE SEQUENCE [LARGE SCALE GENOMIC DNA]</scope>
    <source>
        <strain evidence="1">SWRI145</strain>
    </source>
</reference>
<evidence type="ECO:0000313" key="1">
    <source>
        <dbReference type="EMBL" id="MBC3291495.1"/>
    </source>
</evidence>
<sequence>MKRSTARQFYQQYFLATKGVSWLARQCAEQRLKMLEELMQWEVTQTTSER</sequence>
<dbReference type="AlphaFoldDB" id="A0A8H9YQ56"/>
<comment type="caution">
    <text evidence="1">The sequence shown here is derived from an EMBL/GenBank/DDBJ whole genome shotgun (WGS) entry which is preliminary data.</text>
</comment>
<organism evidence="1">
    <name type="scientific">Pseudomonas tritici</name>
    <dbReference type="NCBI Taxonomy" id="2745518"/>
    <lineage>
        <taxon>Bacteria</taxon>
        <taxon>Pseudomonadati</taxon>
        <taxon>Pseudomonadota</taxon>
        <taxon>Gammaproteobacteria</taxon>
        <taxon>Pseudomonadales</taxon>
        <taxon>Pseudomonadaceae</taxon>
        <taxon>Pseudomonas</taxon>
    </lineage>
</organism>
<proteinExistence type="predicted"/>
<accession>A0A8H9YQ56</accession>
<dbReference type="InterPro" id="IPR031767">
    <property type="entry name" value="SgrT"/>
</dbReference>
<dbReference type="EMBL" id="JABWQF010000004">
    <property type="protein sequence ID" value="MBC3291495.1"/>
    <property type="molecule type" value="Genomic_DNA"/>
</dbReference>